<gene>
    <name evidence="2" type="ORF">J2X01_004475</name>
</gene>
<dbReference type="InterPro" id="IPR014710">
    <property type="entry name" value="RmlC-like_jellyroll"/>
</dbReference>
<accession>A0ABU1UJ26</accession>
<dbReference type="InterPro" id="IPR013096">
    <property type="entry name" value="Cupin_2"/>
</dbReference>
<dbReference type="Proteomes" id="UP001252243">
    <property type="component" value="Unassembled WGS sequence"/>
</dbReference>
<dbReference type="SUPFAM" id="SSF51182">
    <property type="entry name" value="RmlC-like cupins"/>
    <property type="match status" value="1"/>
</dbReference>
<dbReference type="PANTHER" id="PTHR40112:SF1">
    <property type="entry name" value="H2HPP ISOMERASE"/>
    <property type="match status" value="1"/>
</dbReference>
<dbReference type="RefSeq" id="WP_310062665.1">
    <property type="nucleotide sequence ID" value="NZ_JAVDVQ010000060.1"/>
</dbReference>
<protein>
    <submittedName>
        <fullName evidence="2">Quercetin dioxygenase-like cupin family protein</fullName>
    </submittedName>
</protein>
<evidence type="ECO:0000259" key="1">
    <source>
        <dbReference type="Pfam" id="PF07883"/>
    </source>
</evidence>
<dbReference type="EMBL" id="JAVDVQ010000060">
    <property type="protein sequence ID" value="MDR7085153.1"/>
    <property type="molecule type" value="Genomic_DNA"/>
</dbReference>
<name>A0ABU1UJ26_9MICC</name>
<sequence>MSTTPTDGARTGAKAFNLDDLELQQVRPGFSRTGIRSDGAVTTVNWFEPGYKTVGPHSHPFDQLSYVLAGAMRFYVGDEVFDLTAPAVLHIPGGVPHCAEPLGEEKALNIDVFAPVREDYLSLCEHQGYEQ</sequence>
<dbReference type="PANTHER" id="PTHR40112">
    <property type="entry name" value="H2HPP ISOMERASE"/>
    <property type="match status" value="1"/>
</dbReference>
<dbReference type="Pfam" id="PF07883">
    <property type="entry name" value="Cupin_2"/>
    <property type="match status" value="1"/>
</dbReference>
<comment type="caution">
    <text evidence="2">The sequence shown here is derived from an EMBL/GenBank/DDBJ whole genome shotgun (WGS) entry which is preliminary data.</text>
</comment>
<evidence type="ECO:0000313" key="3">
    <source>
        <dbReference type="Proteomes" id="UP001252243"/>
    </source>
</evidence>
<dbReference type="Gene3D" id="2.60.120.10">
    <property type="entry name" value="Jelly Rolls"/>
    <property type="match status" value="1"/>
</dbReference>
<proteinExistence type="predicted"/>
<organism evidence="2 3">
    <name type="scientific">Arthrobacter ginsengisoli</name>
    <dbReference type="NCBI Taxonomy" id="1356565"/>
    <lineage>
        <taxon>Bacteria</taxon>
        <taxon>Bacillati</taxon>
        <taxon>Actinomycetota</taxon>
        <taxon>Actinomycetes</taxon>
        <taxon>Micrococcales</taxon>
        <taxon>Micrococcaceae</taxon>
        <taxon>Arthrobacter</taxon>
    </lineage>
</organism>
<dbReference type="InterPro" id="IPR052535">
    <property type="entry name" value="Bacilysin_H2HPP_isomerase"/>
</dbReference>
<evidence type="ECO:0000313" key="2">
    <source>
        <dbReference type="EMBL" id="MDR7085153.1"/>
    </source>
</evidence>
<dbReference type="InterPro" id="IPR011051">
    <property type="entry name" value="RmlC_Cupin_sf"/>
</dbReference>
<dbReference type="CDD" id="cd02238">
    <property type="entry name" value="cupin_KdgF"/>
    <property type="match status" value="1"/>
</dbReference>
<keyword evidence="3" id="KW-1185">Reference proteome</keyword>
<reference evidence="2 3" key="1">
    <citation type="submission" date="2023-07" db="EMBL/GenBank/DDBJ databases">
        <title>Sorghum-associated microbial communities from plants grown in Nebraska, USA.</title>
        <authorList>
            <person name="Schachtman D."/>
        </authorList>
    </citation>
    <scope>NUCLEOTIDE SEQUENCE [LARGE SCALE GENOMIC DNA]</scope>
    <source>
        <strain evidence="2 3">BE167</strain>
    </source>
</reference>
<feature type="domain" description="Cupin type-2" evidence="1">
    <location>
        <begin position="47"/>
        <end position="112"/>
    </location>
</feature>